<proteinExistence type="predicted"/>
<protein>
    <submittedName>
        <fullName evidence="5">Uncharacterized protein</fullName>
    </submittedName>
</protein>
<keyword evidence="1" id="KW-0677">Repeat</keyword>
<keyword evidence="6" id="KW-1185">Reference proteome</keyword>
<dbReference type="EMBL" id="MWQY01000013">
    <property type="protein sequence ID" value="ORC34518.1"/>
    <property type="molecule type" value="Genomic_DNA"/>
</dbReference>
<dbReference type="PROSITE" id="PS50005">
    <property type="entry name" value="TPR"/>
    <property type="match status" value="1"/>
</dbReference>
<sequence length="212" mass="24100">MIQFNSFSRLVLVLLLILSAAGLAAQDQPDALAMYRQGEYAKAVDICLAELETSPRNMNSYTVLGWSLIALRRYQEALNYARQGLDISRYDHRVVEIAGEAHFYLGNNLEALKFFEEYTVLAPTGDRIGMVYYFMGETFIRIGEYNHADIALSTAVYHSPNIARWWARLGYAREMAEDFQFSLEAYDQALKLNPSLSDALRGKERAAEKMNS</sequence>
<evidence type="ECO:0000313" key="5">
    <source>
        <dbReference type="EMBL" id="ORC34518.1"/>
    </source>
</evidence>
<keyword evidence="2 3" id="KW-0802">TPR repeat</keyword>
<dbReference type="InterPro" id="IPR011990">
    <property type="entry name" value="TPR-like_helical_dom_sf"/>
</dbReference>
<dbReference type="RefSeq" id="WP_083051380.1">
    <property type="nucleotide sequence ID" value="NZ_CAXXQO010000004.1"/>
</dbReference>
<dbReference type="STRING" id="1963862.B4O97_12825"/>
<accession>A0A1Y1RWE5</accession>
<dbReference type="AlphaFoldDB" id="A0A1Y1RWE5"/>
<dbReference type="Proteomes" id="UP000192343">
    <property type="component" value="Unassembled WGS sequence"/>
</dbReference>
<feature type="chain" id="PRO_5012078727" evidence="4">
    <location>
        <begin position="25"/>
        <end position="212"/>
    </location>
</feature>
<dbReference type="InterPro" id="IPR051685">
    <property type="entry name" value="Ycf3/AcsC/BcsC/TPR_MFPF"/>
</dbReference>
<dbReference type="SMART" id="SM00028">
    <property type="entry name" value="TPR"/>
    <property type="match status" value="3"/>
</dbReference>
<dbReference type="Pfam" id="PF13432">
    <property type="entry name" value="TPR_16"/>
    <property type="match status" value="1"/>
</dbReference>
<dbReference type="InterPro" id="IPR019734">
    <property type="entry name" value="TPR_rpt"/>
</dbReference>
<dbReference type="PANTHER" id="PTHR44943">
    <property type="entry name" value="CELLULOSE SYNTHASE OPERON PROTEIN C"/>
    <property type="match status" value="1"/>
</dbReference>
<organism evidence="5 6">
    <name type="scientific">Marispirochaeta aestuarii</name>
    <dbReference type="NCBI Taxonomy" id="1963862"/>
    <lineage>
        <taxon>Bacteria</taxon>
        <taxon>Pseudomonadati</taxon>
        <taxon>Spirochaetota</taxon>
        <taxon>Spirochaetia</taxon>
        <taxon>Spirochaetales</taxon>
        <taxon>Spirochaetaceae</taxon>
        <taxon>Marispirochaeta</taxon>
    </lineage>
</organism>
<feature type="signal peptide" evidence="4">
    <location>
        <begin position="1"/>
        <end position="24"/>
    </location>
</feature>
<evidence type="ECO:0000256" key="1">
    <source>
        <dbReference type="ARBA" id="ARBA00022737"/>
    </source>
</evidence>
<evidence type="ECO:0000313" key="6">
    <source>
        <dbReference type="Proteomes" id="UP000192343"/>
    </source>
</evidence>
<dbReference type="Gene3D" id="1.25.40.10">
    <property type="entry name" value="Tetratricopeptide repeat domain"/>
    <property type="match status" value="2"/>
</dbReference>
<dbReference type="OrthoDB" id="358925at2"/>
<reference evidence="5 6" key="1">
    <citation type="submission" date="2017-03" db="EMBL/GenBank/DDBJ databases">
        <title>Draft Genome sequence of Marispirochaeta sp. strain JC444.</title>
        <authorList>
            <person name="Shivani Y."/>
            <person name="Subhash Y."/>
            <person name="Sasikala C."/>
            <person name="Ramana C."/>
        </authorList>
    </citation>
    <scope>NUCLEOTIDE SEQUENCE [LARGE SCALE GENOMIC DNA]</scope>
    <source>
        <strain evidence="5 6">JC444</strain>
    </source>
</reference>
<comment type="caution">
    <text evidence="5">The sequence shown here is derived from an EMBL/GenBank/DDBJ whole genome shotgun (WGS) entry which is preliminary data.</text>
</comment>
<evidence type="ECO:0000256" key="4">
    <source>
        <dbReference type="SAM" id="SignalP"/>
    </source>
</evidence>
<feature type="repeat" description="TPR" evidence="3">
    <location>
        <begin position="163"/>
        <end position="196"/>
    </location>
</feature>
<evidence type="ECO:0000256" key="3">
    <source>
        <dbReference type="PROSITE-ProRule" id="PRU00339"/>
    </source>
</evidence>
<dbReference type="SUPFAM" id="SSF48452">
    <property type="entry name" value="TPR-like"/>
    <property type="match status" value="1"/>
</dbReference>
<evidence type="ECO:0000256" key="2">
    <source>
        <dbReference type="ARBA" id="ARBA00022803"/>
    </source>
</evidence>
<name>A0A1Y1RWE5_9SPIO</name>
<dbReference type="PANTHER" id="PTHR44943:SF8">
    <property type="entry name" value="TPR REPEAT-CONTAINING PROTEIN MJ0263"/>
    <property type="match status" value="1"/>
</dbReference>
<gene>
    <name evidence="5" type="ORF">B4O97_12825</name>
</gene>
<keyword evidence="4" id="KW-0732">Signal</keyword>